<dbReference type="CTD" id="114786"/>
<feature type="transmembrane region" description="Helical" evidence="7">
    <location>
        <begin position="300"/>
        <end position="323"/>
    </location>
</feature>
<proteinExistence type="inferred from homology"/>
<feature type="transmembrane region" description="Helical" evidence="7">
    <location>
        <begin position="330"/>
        <end position="350"/>
    </location>
</feature>
<keyword evidence="5 7" id="KW-1133">Transmembrane helix</keyword>
<dbReference type="RefSeq" id="XP_012799214.2">
    <property type="nucleotide sequence ID" value="XM_012943760.3"/>
</dbReference>
<dbReference type="EMBL" id="AMPZ03000007">
    <property type="protein sequence ID" value="KAH9580512.1"/>
    <property type="molecule type" value="Genomic_DNA"/>
</dbReference>
<evidence type="ECO:0000256" key="4">
    <source>
        <dbReference type="ARBA" id="ARBA00022692"/>
    </source>
</evidence>
<feature type="transmembrane region" description="Helical" evidence="7">
    <location>
        <begin position="220"/>
        <end position="238"/>
    </location>
</feature>
<comment type="caution">
    <text evidence="8">The sequence shown here is derived from an EMBL/GenBank/DDBJ whole genome shotgun (WGS) entry which is preliminary data.</text>
</comment>
<dbReference type="Pfam" id="PF09815">
    <property type="entry name" value="XK-related"/>
    <property type="match status" value="1"/>
</dbReference>
<dbReference type="GeneID" id="24595164"/>
<name>A0A922IIM6_SCHHA</name>
<keyword evidence="4 7" id="KW-0812">Transmembrane</keyword>
<feature type="transmembrane region" description="Helical" evidence="7">
    <location>
        <begin position="259"/>
        <end position="280"/>
    </location>
</feature>
<feature type="transmembrane region" description="Helical" evidence="7">
    <location>
        <begin position="35"/>
        <end position="57"/>
    </location>
</feature>
<feature type="transmembrane region" description="Helical" evidence="7">
    <location>
        <begin position="401"/>
        <end position="422"/>
    </location>
</feature>
<feature type="transmembrane region" description="Helical" evidence="7">
    <location>
        <begin position="428"/>
        <end position="454"/>
    </location>
</feature>
<evidence type="ECO:0000256" key="3">
    <source>
        <dbReference type="ARBA" id="ARBA00022475"/>
    </source>
</evidence>
<accession>A0A922IIM6</accession>
<dbReference type="InterPro" id="IPR018629">
    <property type="entry name" value="XK-rel"/>
</dbReference>
<comment type="subcellular location">
    <subcellularLocation>
        <location evidence="1">Cell membrane</location>
        <topology evidence="1">Multi-pass membrane protein</topology>
    </subcellularLocation>
    <subcellularLocation>
        <location evidence="7">Membrane</location>
        <topology evidence="7">Multi-pass membrane protein</topology>
    </subcellularLocation>
</comment>
<dbReference type="GO" id="GO:0005886">
    <property type="term" value="C:plasma membrane"/>
    <property type="evidence" value="ECO:0007669"/>
    <property type="project" value="UniProtKB-SubCell"/>
</dbReference>
<evidence type="ECO:0000256" key="6">
    <source>
        <dbReference type="ARBA" id="ARBA00023136"/>
    </source>
</evidence>
<dbReference type="Proteomes" id="UP000471633">
    <property type="component" value="Unassembled WGS sequence"/>
</dbReference>
<comment type="similarity">
    <text evidence="2 7">Belongs to the XK family.</text>
</comment>
<evidence type="ECO:0000256" key="1">
    <source>
        <dbReference type="ARBA" id="ARBA00004651"/>
    </source>
</evidence>
<evidence type="ECO:0000313" key="9">
    <source>
        <dbReference type="Proteomes" id="UP000471633"/>
    </source>
</evidence>
<reference evidence="8" key="3">
    <citation type="submission" date="2021-06" db="EMBL/GenBank/DDBJ databases">
        <title>Chromosome-level genome assembly for S. haematobium.</title>
        <authorList>
            <person name="Stroehlein A.J."/>
        </authorList>
    </citation>
    <scope>NUCLEOTIDE SEQUENCE</scope>
</reference>
<evidence type="ECO:0000256" key="5">
    <source>
        <dbReference type="ARBA" id="ARBA00022989"/>
    </source>
</evidence>
<keyword evidence="3" id="KW-1003">Cell membrane</keyword>
<dbReference type="PANTHER" id="PTHR16024">
    <property type="entry name" value="XK-RELATED PROTEIN"/>
    <property type="match status" value="1"/>
</dbReference>
<evidence type="ECO:0000256" key="7">
    <source>
        <dbReference type="RuleBase" id="RU910716"/>
    </source>
</evidence>
<keyword evidence="9" id="KW-1185">Reference proteome</keyword>
<reference evidence="8" key="1">
    <citation type="journal article" date="2012" name="Nat. Genet.">
        <title>Whole-genome sequence of Schistosoma haematobium.</title>
        <authorList>
            <person name="Young N.D."/>
            <person name="Jex A.R."/>
            <person name="Li B."/>
            <person name="Liu S."/>
            <person name="Yang L."/>
            <person name="Xiong Z."/>
            <person name="Li Y."/>
            <person name="Cantacessi C."/>
            <person name="Hall R.S."/>
            <person name="Xu X."/>
            <person name="Chen F."/>
            <person name="Wu X."/>
            <person name="Zerlotini A."/>
            <person name="Oliveira G."/>
            <person name="Hofmann A."/>
            <person name="Zhang G."/>
            <person name="Fang X."/>
            <person name="Kang Y."/>
            <person name="Campbell B.E."/>
            <person name="Loukas A."/>
            <person name="Ranganathan S."/>
            <person name="Rollinson D."/>
            <person name="Rinaldi G."/>
            <person name="Brindley P.J."/>
            <person name="Yang H."/>
            <person name="Wang J."/>
            <person name="Wang J."/>
            <person name="Gasser R.B."/>
        </authorList>
    </citation>
    <scope>NUCLEOTIDE SEQUENCE</scope>
</reference>
<sequence>MSSYQSYNGVAYTNLSSAASFSADLIAHRGIWRKIISIIVFMGFLITSWATIVLHVINFTNESILELSVSVSVLIAGQYIITGIVDGIIYWRRWNASGQRQRTKIQEQNKEAWVVMRITLTILGMAPIARYIESLVVVRRMVSLEKQYMSETIALVKEVQQPSNLPSGSLISVPITNTQLSQQRKTPDITNNPAKMKQLDTGLQYVRRVRRQFCRTEHDAAIIALTSGVIGAGPYAIAQGILFYRRETMLFFMTLDTKIILLICTIFCMLWISTSFTHFYPVQYQQNELEFERGIKQVHIGGLILLFIIHLIHITLRCISIALFTGRFNLMILIILIGHFLIVLITIIIARKYTTHLDHLNQGTNTHGDICGNFFIDLLHSYISLYEFFNAGIKYTRTRYLIYYLFYYIENSIMIGLWYDYYQYPESWYYLPCLLVVILVQLLGFILLQIYLYVYSKSRRKTTLCGLCFMHKSTEIARGQQKSLTGLRGDESLYHVNHHNNSSVKTDLNIPQSLINLNRQQSNTLLNSYPSIDNMNYTKSLPPKRVHNDSGIYDPIFGEQIIQSAVPIQLRNHRNKHQQFIEMNKSKQKSLSELTTSNNYDIQSRISKQFNGGTHHHKQLDSFENHINLRKKPLSSSERLISHRNQSTNKRLLQSKEIPSSIVTNNNVQYSSDNMIQSTLTNNNSRKLNKNVNHHQHHRKQHYQGIRTSHHNSHTVSSRTIDRQYTIHKE</sequence>
<gene>
    <name evidence="8" type="primary">XKR4</name>
    <name evidence="8" type="ORF">MS3_00011129</name>
</gene>
<dbReference type="PANTHER" id="PTHR16024:SF6">
    <property type="entry name" value="XK-RELATED PROTEIN"/>
    <property type="match status" value="1"/>
</dbReference>
<reference evidence="8" key="2">
    <citation type="journal article" date="2019" name="Gigascience">
        <title>High-quality Schistosoma haematobium genome achieved by single-molecule and long-range sequencing.</title>
        <authorList>
            <person name="Stroehlein A.J."/>
            <person name="Korhonen P.K."/>
            <person name="Chong T.M."/>
            <person name="Lim Y.L."/>
            <person name="Chan K.G."/>
            <person name="Webster B."/>
            <person name="Rollinson D."/>
            <person name="Brindley P.J."/>
            <person name="Gasser R.B."/>
            <person name="Young N.D."/>
        </authorList>
    </citation>
    <scope>NUCLEOTIDE SEQUENCE</scope>
</reference>
<evidence type="ECO:0000256" key="2">
    <source>
        <dbReference type="ARBA" id="ARBA00008789"/>
    </source>
</evidence>
<evidence type="ECO:0000313" key="8">
    <source>
        <dbReference type="EMBL" id="KAH9580512.1"/>
    </source>
</evidence>
<feature type="transmembrane region" description="Helical" evidence="7">
    <location>
        <begin position="69"/>
        <end position="91"/>
    </location>
</feature>
<dbReference type="KEGG" id="shx:MS3_00011129"/>
<protein>
    <recommendedName>
        <fullName evidence="7">XK-related protein</fullName>
    </recommendedName>
</protein>
<keyword evidence="6 7" id="KW-0472">Membrane</keyword>
<reference evidence="8" key="4">
    <citation type="journal article" date="2022" name="PLoS Pathog.">
        <title>Chromosome-level genome of Schistosoma haematobium underpins genome-wide explorations of molecular variation.</title>
        <authorList>
            <person name="Stroehlein A.J."/>
            <person name="Korhonen P.K."/>
            <person name="Lee V.V."/>
            <person name="Ralph S.A."/>
            <person name="Mentink-Kane M."/>
            <person name="You H."/>
            <person name="McManus D.P."/>
            <person name="Tchuente L.T."/>
            <person name="Stothard J.R."/>
            <person name="Kaur P."/>
            <person name="Dudchenko O."/>
            <person name="Aiden E.L."/>
            <person name="Yang B."/>
            <person name="Yang H."/>
            <person name="Emery A.M."/>
            <person name="Webster B.L."/>
            <person name="Brindley P.J."/>
            <person name="Rollinson D."/>
            <person name="Chang B.C.H."/>
            <person name="Gasser R.B."/>
            <person name="Young N.D."/>
        </authorList>
    </citation>
    <scope>NUCLEOTIDE SEQUENCE</scope>
</reference>
<organism evidence="8 9">
    <name type="scientific">Schistosoma haematobium</name>
    <name type="common">Blood fluke</name>
    <dbReference type="NCBI Taxonomy" id="6185"/>
    <lineage>
        <taxon>Eukaryota</taxon>
        <taxon>Metazoa</taxon>
        <taxon>Spiralia</taxon>
        <taxon>Lophotrochozoa</taxon>
        <taxon>Platyhelminthes</taxon>
        <taxon>Trematoda</taxon>
        <taxon>Digenea</taxon>
        <taxon>Strigeidida</taxon>
        <taxon>Schistosomatoidea</taxon>
        <taxon>Schistosomatidae</taxon>
        <taxon>Schistosoma</taxon>
    </lineage>
</organism>
<dbReference type="AlphaFoldDB" id="A0A922IIM6"/>
<dbReference type="InterPro" id="IPR050895">
    <property type="entry name" value="XK-related_scramblase"/>
</dbReference>